<dbReference type="AlphaFoldDB" id="A0A1H3GPU3"/>
<dbReference type="EMBL" id="FNPG01000007">
    <property type="protein sequence ID" value="SDY04995.1"/>
    <property type="molecule type" value="Genomic_DNA"/>
</dbReference>
<evidence type="ECO:0000256" key="4">
    <source>
        <dbReference type="ARBA" id="ARBA00022475"/>
    </source>
</evidence>
<keyword evidence="7 8" id="KW-0472">Membrane</keyword>
<dbReference type="RefSeq" id="WP_074716046.1">
    <property type="nucleotide sequence ID" value="NZ_FNPG01000007.1"/>
</dbReference>
<feature type="domain" description="ABC transmembrane type-1" evidence="9">
    <location>
        <begin position="16"/>
        <end position="210"/>
    </location>
</feature>
<reference evidence="10 11" key="1">
    <citation type="submission" date="2016-10" db="EMBL/GenBank/DDBJ databases">
        <authorList>
            <person name="de Groot N.N."/>
        </authorList>
    </citation>
    <scope>NUCLEOTIDE SEQUENCE [LARGE SCALE GENOMIC DNA]</scope>
    <source>
        <strain evidence="10 11">DSM 14045</strain>
    </source>
</reference>
<feature type="transmembrane region" description="Helical" evidence="8">
    <location>
        <begin position="20"/>
        <end position="43"/>
    </location>
</feature>
<evidence type="ECO:0000256" key="3">
    <source>
        <dbReference type="ARBA" id="ARBA00022448"/>
    </source>
</evidence>
<dbReference type="InterPro" id="IPR000515">
    <property type="entry name" value="MetI-like"/>
</dbReference>
<evidence type="ECO:0000256" key="2">
    <source>
        <dbReference type="ARBA" id="ARBA00007069"/>
    </source>
</evidence>
<feature type="transmembrane region" description="Helical" evidence="8">
    <location>
        <begin position="85"/>
        <end position="108"/>
    </location>
</feature>
<dbReference type="CDD" id="cd06261">
    <property type="entry name" value="TM_PBP2"/>
    <property type="match status" value="1"/>
</dbReference>
<keyword evidence="6 8" id="KW-1133">Transmembrane helix</keyword>
<dbReference type="GO" id="GO:0048473">
    <property type="term" value="P:D-methionine transmembrane transport"/>
    <property type="evidence" value="ECO:0007669"/>
    <property type="project" value="TreeGrafter"/>
</dbReference>
<sequence length="222" mass="23552">MSISFDILMKLLLDGVAETLYMTIVGTFAAYILGIPLGVLLYVTSKEGIRPNKVVYGLFGAVINVIRSIPFLILLVALIPVTRLIVGTSVGTNATIVPLVIGAAPFVARMIESSLLEVDNGVIEAAQSMGASNFQIVKKVLLPEAKPSLLTGSTIAITTILGYSALAGFVGGGGLGATALNYGYTRYQTDVMLITVAVLVIIVQVFQEVGMFIVRKTDKRKK</sequence>
<dbReference type="PANTHER" id="PTHR30450">
    <property type="entry name" value="ABC TRANSPORTER PERMEASE"/>
    <property type="match status" value="1"/>
</dbReference>
<dbReference type="InterPro" id="IPR051322">
    <property type="entry name" value="AA_ABC_Transporter_Permease"/>
</dbReference>
<dbReference type="NCBIfam" id="NF008049">
    <property type="entry name" value="PRK10782.1"/>
    <property type="match status" value="1"/>
</dbReference>
<dbReference type="GO" id="GO:0005886">
    <property type="term" value="C:plasma membrane"/>
    <property type="evidence" value="ECO:0007669"/>
    <property type="project" value="UniProtKB-SubCell"/>
</dbReference>
<dbReference type="Pfam" id="PF00528">
    <property type="entry name" value="BPD_transp_1"/>
    <property type="match status" value="1"/>
</dbReference>
<evidence type="ECO:0000313" key="11">
    <source>
        <dbReference type="Proteomes" id="UP000183918"/>
    </source>
</evidence>
<proteinExistence type="inferred from homology"/>
<evidence type="ECO:0000259" key="9">
    <source>
        <dbReference type="PROSITE" id="PS50928"/>
    </source>
</evidence>
<keyword evidence="5 8" id="KW-0812">Transmembrane</keyword>
<dbReference type="Gene3D" id="1.10.3720.10">
    <property type="entry name" value="MetI-like"/>
    <property type="match status" value="1"/>
</dbReference>
<dbReference type="InterPro" id="IPR035906">
    <property type="entry name" value="MetI-like_sf"/>
</dbReference>
<feature type="transmembrane region" description="Helical" evidence="8">
    <location>
        <begin position="191"/>
        <end position="214"/>
    </location>
</feature>
<evidence type="ECO:0000256" key="7">
    <source>
        <dbReference type="ARBA" id="ARBA00023136"/>
    </source>
</evidence>
<comment type="similarity">
    <text evidence="2">Belongs to the binding-protein-dependent transport system permease family. CysTW subfamily.</text>
</comment>
<dbReference type="PANTHER" id="PTHR30450:SF1">
    <property type="entry name" value="D-METHIONINE TRANSPORT SYSTEM PERMEASE PROTEIN METI-RELATED"/>
    <property type="match status" value="1"/>
</dbReference>
<dbReference type="STRING" id="1122142.SAMN02910414_00596"/>
<evidence type="ECO:0000256" key="6">
    <source>
        <dbReference type="ARBA" id="ARBA00022989"/>
    </source>
</evidence>
<dbReference type="Proteomes" id="UP000183918">
    <property type="component" value="Unassembled WGS sequence"/>
</dbReference>
<evidence type="ECO:0000256" key="5">
    <source>
        <dbReference type="ARBA" id="ARBA00022692"/>
    </source>
</evidence>
<evidence type="ECO:0000313" key="10">
    <source>
        <dbReference type="EMBL" id="SDY04995.1"/>
    </source>
</evidence>
<dbReference type="PROSITE" id="PS50928">
    <property type="entry name" value="ABC_TM1"/>
    <property type="match status" value="1"/>
</dbReference>
<keyword evidence="3 8" id="KW-0813">Transport</keyword>
<keyword evidence="4" id="KW-1003">Cell membrane</keyword>
<protein>
    <submittedName>
        <fullName evidence="10">D-methionine transport system permease protein</fullName>
    </submittedName>
</protein>
<dbReference type="FunFam" id="1.10.3720.10:FF:000002">
    <property type="entry name" value="D-methionine ABC transporter permease MetI"/>
    <property type="match status" value="1"/>
</dbReference>
<feature type="transmembrane region" description="Helical" evidence="8">
    <location>
        <begin position="55"/>
        <end position="79"/>
    </location>
</feature>
<dbReference type="SUPFAM" id="SSF161098">
    <property type="entry name" value="MetI-like"/>
    <property type="match status" value="1"/>
</dbReference>
<organism evidence="10 11">
    <name type="scientific">Lachnobacterium bovis DSM 14045</name>
    <dbReference type="NCBI Taxonomy" id="1122142"/>
    <lineage>
        <taxon>Bacteria</taxon>
        <taxon>Bacillati</taxon>
        <taxon>Bacillota</taxon>
        <taxon>Clostridia</taxon>
        <taxon>Lachnospirales</taxon>
        <taxon>Lachnospiraceae</taxon>
        <taxon>Lachnobacterium</taxon>
    </lineage>
</organism>
<keyword evidence="11" id="KW-1185">Reference proteome</keyword>
<evidence type="ECO:0000256" key="8">
    <source>
        <dbReference type="RuleBase" id="RU363032"/>
    </source>
</evidence>
<accession>A0A1H3GPU3</accession>
<gene>
    <name evidence="10" type="ORF">SAMN02910414_00596</name>
</gene>
<dbReference type="OrthoDB" id="9793490at2"/>
<name>A0A1H3GPU3_9FIRM</name>
<evidence type="ECO:0000256" key="1">
    <source>
        <dbReference type="ARBA" id="ARBA00004651"/>
    </source>
</evidence>
<feature type="transmembrane region" description="Helical" evidence="8">
    <location>
        <begin position="148"/>
        <end position="171"/>
    </location>
</feature>
<comment type="subcellular location">
    <subcellularLocation>
        <location evidence="1 8">Cell membrane</location>
        <topology evidence="1 8">Multi-pass membrane protein</topology>
    </subcellularLocation>
</comment>